<dbReference type="Gene3D" id="3.40.1180.10">
    <property type="entry name" value="Decaprenyl diphosphate synthase-like"/>
    <property type="match status" value="1"/>
</dbReference>
<dbReference type="EC" id="2.5.1.31" evidence="2"/>
<dbReference type="RefSeq" id="WP_377812429.1">
    <property type="nucleotide sequence ID" value="NZ_JBHRSJ010000001.1"/>
</dbReference>
<sequence>MDKKKTAAQPAVPRHVAIIMDGNNRWAKKRLLPGIAGHKAGVDAVRAVIEACLEAGVEVLTLFAFSSENWQRPAAEVGALMDLFLAALRREAKKLEENGISLRIIGDRSRFRPELQAAMREAELQTVGQDRFILQIAANYGGQWDIVQAAQRLAREVKAGHLQPEEISPQLLQSCLSTGDLPLPDLCIRTGGDHRISNFLLWQLSYAELYFSDLYWPDFKQDAMRKALADFATRQRRFGKTSEQIETEARL</sequence>
<feature type="binding site" evidence="2">
    <location>
        <position position="70"/>
    </location>
    <ligand>
        <name>substrate</name>
    </ligand>
</feature>
<keyword evidence="2" id="KW-0460">Magnesium</keyword>
<reference evidence="4" key="1">
    <citation type="journal article" date="2019" name="Int. J. Syst. Evol. Microbiol.">
        <title>The Global Catalogue of Microorganisms (GCM) 10K type strain sequencing project: providing services to taxonomists for standard genome sequencing and annotation.</title>
        <authorList>
            <consortium name="The Broad Institute Genomics Platform"/>
            <consortium name="The Broad Institute Genome Sequencing Center for Infectious Disease"/>
            <person name="Wu L."/>
            <person name="Ma J."/>
        </authorList>
    </citation>
    <scope>NUCLEOTIDE SEQUENCE [LARGE SCALE GENOMIC DNA]</scope>
    <source>
        <strain evidence="4">KCTC 62195</strain>
    </source>
</reference>
<feature type="binding site" evidence="2">
    <location>
        <position position="21"/>
    </location>
    <ligand>
        <name>Mg(2+)</name>
        <dbReference type="ChEBI" id="CHEBI:18420"/>
    </ligand>
</feature>
<keyword evidence="1 2" id="KW-0808">Transferase</keyword>
<dbReference type="EMBL" id="JBHRSJ010000001">
    <property type="protein sequence ID" value="MFC2970864.1"/>
    <property type="molecule type" value="Genomic_DNA"/>
</dbReference>
<evidence type="ECO:0000256" key="2">
    <source>
        <dbReference type="HAMAP-Rule" id="MF_01139"/>
    </source>
</evidence>
<dbReference type="PANTHER" id="PTHR10291:SF0">
    <property type="entry name" value="DEHYDRODOLICHYL DIPHOSPHATE SYNTHASE 2"/>
    <property type="match status" value="1"/>
</dbReference>
<feature type="binding site" evidence="2">
    <location>
        <position position="38"/>
    </location>
    <ligand>
        <name>substrate</name>
    </ligand>
</feature>
<comment type="caution">
    <text evidence="2">Lacks conserved residue(s) required for the propagation of feature annotation.</text>
</comment>
<dbReference type="InterPro" id="IPR036424">
    <property type="entry name" value="UPP_synth-like_sf"/>
</dbReference>
<evidence type="ECO:0000313" key="4">
    <source>
        <dbReference type="Proteomes" id="UP001595457"/>
    </source>
</evidence>
<feature type="active site" description="Proton acceptor" evidence="2">
    <location>
        <position position="69"/>
    </location>
</feature>
<dbReference type="HAMAP" id="MF_01139">
    <property type="entry name" value="ISPT"/>
    <property type="match status" value="1"/>
</dbReference>
<comment type="catalytic activity">
    <reaction evidence="2">
        <text>8 isopentenyl diphosphate + (2E,6E)-farnesyl diphosphate = di-trans,octa-cis-undecaprenyl diphosphate + 8 diphosphate</text>
        <dbReference type="Rhea" id="RHEA:27551"/>
        <dbReference type="ChEBI" id="CHEBI:33019"/>
        <dbReference type="ChEBI" id="CHEBI:58405"/>
        <dbReference type="ChEBI" id="CHEBI:128769"/>
        <dbReference type="ChEBI" id="CHEBI:175763"/>
        <dbReference type="EC" id="2.5.1.31"/>
    </reaction>
</comment>
<comment type="similarity">
    <text evidence="2">Belongs to the UPP synthase family.</text>
</comment>
<feature type="binding site" evidence="2">
    <location>
        <position position="208"/>
    </location>
    <ligand>
        <name>Mg(2+)</name>
        <dbReference type="ChEBI" id="CHEBI:18420"/>
    </ligand>
</feature>
<dbReference type="InterPro" id="IPR018520">
    <property type="entry name" value="UPP_synth-like_CS"/>
</dbReference>
<comment type="cofactor">
    <cofactor evidence="2">
        <name>Mg(2+)</name>
        <dbReference type="ChEBI" id="CHEBI:18420"/>
    </cofactor>
    <text evidence="2">Binds 2 magnesium ions per subunit.</text>
</comment>
<comment type="function">
    <text evidence="2">Catalyzes the sequential condensation of isopentenyl diphosphate (IPP) with (2E,6E)-farnesyl diphosphate (E,E-FPP) to yield (2Z,6Z,10Z,14Z,18Z,22Z,26Z,30Z,34E,38E)-undecaprenyl diphosphate (di-trans,octa-cis-UPP). UPP is the precursor of glycosyl carrier lipid in the biosynthesis of bacterial cell wall polysaccharide components such as peptidoglycan and lipopolysaccharide.</text>
</comment>
<keyword evidence="2" id="KW-0961">Cell wall biogenesis/degradation</keyword>
<feature type="active site" evidence="2">
    <location>
        <position position="21"/>
    </location>
</feature>
<feature type="binding site" evidence="2">
    <location>
        <position position="26"/>
    </location>
    <ligand>
        <name>substrate</name>
    </ligand>
</feature>
<dbReference type="PANTHER" id="PTHR10291">
    <property type="entry name" value="DEHYDRODOLICHYL DIPHOSPHATE SYNTHASE FAMILY MEMBER"/>
    <property type="match status" value="1"/>
</dbReference>
<evidence type="ECO:0000313" key="3">
    <source>
        <dbReference type="EMBL" id="MFC2970864.1"/>
    </source>
</evidence>
<feature type="binding site" evidence="2">
    <location>
        <begin position="22"/>
        <end position="25"/>
    </location>
    <ligand>
        <name>substrate</name>
    </ligand>
</feature>
<accession>A0ABV7AN87</accession>
<evidence type="ECO:0000256" key="1">
    <source>
        <dbReference type="ARBA" id="ARBA00022679"/>
    </source>
</evidence>
<comment type="subunit">
    <text evidence="2">Homodimer.</text>
</comment>
<keyword evidence="2" id="KW-0573">Peptidoglycan synthesis</keyword>
<dbReference type="PROSITE" id="PS01066">
    <property type="entry name" value="UPP_SYNTHASE"/>
    <property type="match status" value="1"/>
</dbReference>
<feature type="binding site" evidence="2">
    <location>
        <begin position="66"/>
        <end position="68"/>
    </location>
    <ligand>
        <name>substrate</name>
    </ligand>
</feature>
<keyword evidence="4" id="KW-1185">Reference proteome</keyword>
<dbReference type="NCBIfam" id="TIGR00055">
    <property type="entry name" value="uppS"/>
    <property type="match status" value="1"/>
</dbReference>
<feature type="binding site" evidence="2">
    <location>
        <position position="189"/>
    </location>
    <ligand>
        <name>substrate</name>
    </ligand>
</feature>
<gene>
    <name evidence="2 3" type="primary">uppS</name>
    <name evidence="3" type="ORF">ACFOJE_01365</name>
</gene>
<keyword evidence="2" id="KW-0133">Cell shape</keyword>
<dbReference type="GO" id="GO:0016740">
    <property type="term" value="F:transferase activity"/>
    <property type="evidence" value="ECO:0007669"/>
    <property type="project" value="UniProtKB-KW"/>
</dbReference>
<organism evidence="3 4">
    <name type="scientific">Azotobacter bryophylli</name>
    <dbReference type="NCBI Taxonomy" id="1986537"/>
    <lineage>
        <taxon>Bacteria</taxon>
        <taxon>Pseudomonadati</taxon>
        <taxon>Pseudomonadota</taxon>
        <taxon>Gammaproteobacteria</taxon>
        <taxon>Pseudomonadales</taxon>
        <taxon>Pseudomonadaceae</taxon>
        <taxon>Azotobacter</taxon>
    </lineage>
</organism>
<feature type="binding site" evidence="2">
    <location>
        <position position="72"/>
    </location>
    <ligand>
        <name>substrate</name>
    </ligand>
</feature>
<dbReference type="CDD" id="cd00475">
    <property type="entry name" value="Cis_IPPS"/>
    <property type="match status" value="1"/>
</dbReference>
<dbReference type="Proteomes" id="UP001595457">
    <property type="component" value="Unassembled WGS sequence"/>
</dbReference>
<name>A0ABV7AN87_9GAMM</name>
<keyword evidence="2" id="KW-0479">Metal-binding</keyword>
<dbReference type="SUPFAM" id="SSF64005">
    <property type="entry name" value="Undecaprenyl diphosphate synthase"/>
    <property type="match status" value="1"/>
</dbReference>
<comment type="caution">
    <text evidence="3">The sequence shown here is derived from an EMBL/GenBank/DDBJ whole genome shotgun (WGS) entry which is preliminary data.</text>
</comment>
<dbReference type="Pfam" id="PF01255">
    <property type="entry name" value="Prenyltransf"/>
    <property type="match status" value="1"/>
</dbReference>
<proteinExistence type="inferred from homology"/>
<feature type="binding site" evidence="2">
    <location>
        <begin position="195"/>
        <end position="197"/>
    </location>
    <ligand>
        <name>substrate</name>
    </ligand>
</feature>
<protein>
    <recommendedName>
        <fullName evidence="2">Ditrans,polycis-undecaprenyl-diphosphate synthase ((2E,6E)-farnesyl-diphosphate specific)</fullName>
        <ecNumber evidence="2">2.5.1.31</ecNumber>
    </recommendedName>
    <alternativeName>
        <fullName evidence="2">Ditrans,polycis-undecaprenylcistransferase</fullName>
    </alternativeName>
    <alternativeName>
        <fullName evidence="2">Undecaprenyl diphosphate synthase</fullName>
        <shortName evidence="2">UDS</shortName>
    </alternativeName>
    <alternativeName>
        <fullName evidence="2">Undecaprenyl pyrophosphate synthase</fullName>
        <shortName evidence="2">UPP synthase</shortName>
    </alternativeName>
</protein>
<dbReference type="InterPro" id="IPR001441">
    <property type="entry name" value="UPP_synth-like"/>
</dbReference>